<accession>A0A6S7KCH5</accession>
<evidence type="ECO:0000313" key="2">
    <source>
        <dbReference type="Proteomes" id="UP001152795"/>
    </source>
</evidence>
<organism evidence="1 2">
    <name type="scientific">Paramuricea clavata</name>
    <name type="common">Red gorgonian</name>
    <name type="synonym">Violescent sea-whip</name>
    <dbReference type="NCBI Taxonomy" id="317549"/>
    <lineage>
        <taxon>Eukaryota</taxon>
        <taxon>Metazoa</taxon>
        <taxon>Cnidaria</taxon>
        <taxon>Anthozoa</taxon>
        <taxon>Octocorallia</taxon>
        <taxon>Malacalcyonacea</taxon>
        <taxon>Plexauridae</taxon>
        <taxon>Paramuricea</taxon>
    </lineage>
</organism>
<dbReference type="Proteomes" id="UP001152795">
    <property type="component" value="Unassembled WGS sequence"/>
</dbReference>
<name>A0A6S7KCH5_PARCT</name>
<proteinExistence type="predicted"/>
<protein>
    <submittedName>
        <fullName evidence="1">Uncharacterized protein</fullName>
    </submittedName>
</protein>
<sequence>MLFNHCKLNIQIDNPHNRDDGLLGDYCDREEFQAVRIGNFYYTLGNISPEKRSSLSAIQLVAIVNSQHLKKYGVESILEVIMKDIRQLEEDTGVEFDVHGTKRFFRGTIAYSSGDNLGSQLLGGFKEGSQAHRKYRECMALAEQIQTKFHESDFTLRTKAGYEVHCRHLAQADYFSMAYGLNRRSSLNNSKYYHVVGGLPADAMHDVLEGSRKRLLWMSLITESSPSIMGTETYAGRLEYYDLLQQSYPLNVDVLTSVFEAKWVVIGGTKHRCNAIIHSGYDDDDMPRFWKIRKIVVVAKILAAIQFVMQPLDTICFNSHFQDYEVTIPDDDQLMEIRQQKEFNCYIPKHLCRPYGCCVGAAYFCTRFDLGTNN</sequence>
<dbReference type="EMBL" id="CACRXK020013505">
    <property type="protein sequence ID" value="CAB4025252.1"/>
    <property type="molecule type" value="Genomic_DNA"/>
</dbReference>
<gene>
    <name evidence="1" type="ORF">PACLA_8A053998</name>
</gene>
<keyword evidence="2" id="KW-1185">Reference proteome</keyword>
<reference evidence="1" key="1">
    <citation type="submission" date="2020-04" db="EMBL/GenBank/DDBJ databases">
        <authorList>
            <person name="Alioto T."/>
            <person name="Alioto T."/>
            <person name="Gomez Garrido J."/>
        </authorList>
    </citation>
    <scope>NUCLEOTIDE SEQUENCE</scope>
    <source>
        <strain evidence="1">A484AB</strain>
    </source>
</reference>
<dbReference type="AlphaFoldDB" id="A0A6S7KCH5"/>
<dbReference type="OrthoDB" id="5985495at2759"/>
<evidence type="ECO:0000313" key="1">
    <source>
        <dbReference type="EMBL" id="CAB4025252.1"/>
    </source>
</evidence>
<comment type="caution">
    <text evidence="1">The sequence shown here is derived from an EMBL/GenBank/DDBJ whole genome shotgun (WGS) entry which is preliminary data.</text>
</comment>